<gene>
    <name evidence="1" type="ORF">CEXT_385071</name>
</gene>
<reference evidence="1 2" key="1">
    <citation type="submission" date="2021-06" db="EMBL/GenBank/DDBJ databases">
        <title>Caerostris extrusa draft genome.</title>
        <authorList>
            <person name="Kono N."/>
            <person name="Arakawa K."/>
        </authorList>
    </citation>
    <scope>NUCLEOTIDE SEQUENCE [LARGE SCALE GENOMIC DNA]</scope>
</reference>
<evidence type="ECO:0000313" key="2">
    <source>
        <dbReference type="Proteomes" id="UP001054945"/>
    </source>
</evidence>
<dbReference type="Proteomes" id="UP001054945">
    <property type="component" value="Unassembled WGS sequence"/>
</dbReference>
<sequence length="137" mass="15654">MPHPTLEARIRISSLAPFTKYLMSPASIMQKTRWTVLNSNRYIDNWPKGVVLSSDVKRRDVSSGRSLFVNKRLAAVRSFRPGPLECKQTLLQQSLWLERVMSELVLAVWENKSTSVGFLGVCWEYWLKDGLAHSGCK</sequence>
<proteinExistence type="predicted"/>
<dbReference type="AlphaFoldDB" id="A0AAV4QMQ9"/>
<comment type="caution">
    <text evidence="1">The sequence shown here is derived from an EMBL/GenBank/DDBJ whole genome shotgun (WGS) entry which is preliminary data.</text>
</comment>
<keyword evidence="2" id="KW-1185">Reference proteome</keyword>
<organism evidence="1 2">
    <name type="scientific">Caerostris extrusa</name>
    <name type="common">Bark spider</name>
    <name type="synonym">Caerostris bankana</name>
    <dbReference type="NCBI Taxonomy" id="172846"/>
    <lineage>
        <taxon>Eukaryota</taxon>
        <taxon>Metazoa</taxon>
        <taxon>Ecdysozoa</taxon>
        <taxon>Arthropoda</taxon>
        <taxon>Chelicerata</taxon>
        <taxon>Arachnida</taxon>
        <taxon>Araneae</taxon>
        <taxon>Araneomorphae</taxon>
        <taxon>Entelegynae</taxon>
        <taxon>Araneoidea</taxon>
        <taxon>Araneidae</taxon>
        <taxon>Caerostris</taxon>
    </lineage>
</organism>
<dbReference type="EMBL" id="BPLR01006393">
    <property type="protein sequence ID" value="GIY09512.1"/>
    <property type="molecule type" value="Genomic_DNA"/>
</dbReference>
<evidence type="ECO:0000313" key="1">
    <source>
        <dbReference type="EMBL" id="GIY09512.1"/>
    </source>
</evidence>
<accession>A0AAV4QMQ9</accession>
<protein>
    <submittedName>
        <fullName evidence="1">Uncharacterized protein</fullName>
    </submittedName>
</protein>
<name>A0AAV4QMQ9_CAEEX</name>